<dbReference type="Pfam" id="PF01212">
    <property type="entry name" value="Beta_elim_lyase"/>
    <property type="match status" value="1"/>
</dbReference>
<keyword evidence="8" id="KW-1185">Reference proteome</keyword>
<dbReference type="PANTHER" id="PTHR48097:SF9">
    <property type="entry name" value="L-THREONINE ALDOLASE"/>
    <property type="match status" value="1"/>
</dbReference>
<evidence type="ECO:0000313" key="7">
    <source>
        <dbReference type="EMBL" id="RFZ94427.1"/>
    </source>
</evidence>
<dbReference type="GO" id="GO:0008483">
    <property type="term" value="F:transaminase activity"/>
    <property type="evidence" value="ECO:0007669"/>
    <property type="project" value="UniProtKB-KW"/>
</dbReference>
<comment type="similarity">
    <text evidence="2">Belongs to the threonine aldolase family.</text>
</comment>
<dbReference type="PROSITE" id="PS51318">
    <property type="entry name" value="TAT"/>
    <property type="match status" value="1"/>
</dbReference>
<protein>
    <submittedName>
        <fullName evidence="7">Aminotransferase class I/II-fold pyridoxal phosphate-dependent enzyme</fullName>
    </submittedName>
</protein>
<accession>A0A372NY27</accession>
<feature type="coiled-coil region" evidence="4">
    <location>
        <begin position="286"/>
        <end position="313"/>
    </location>
</feature>
<comment type="caution">
    <text evidence="7">The sequence shown here is derived from an EMBL/GenBank/DDBJ whole genome shotgun (WGS) entry which is preliminary data.</text>
</comment>
<evidence type="ECO:0000256" key="1">
    <source>
        <dbReference type="ARBA" id="ARBA00001933"/>
    </source>
</evidence>
<proteinExistence type="inferred from homology"/>
<evidence type="ECO:0000256" key="4">
    <source>
        <dbReference type="SAM" id="Coils"/>
    </source>
</evidence>
<dbReference type="Proteomes" id="UP000264217">
    <property type="component" value="Unassembled WGS sequence"/>
</dbReference>
<keyword evidence="5" id="KW-0732">Signal</keyword>
<dbReference type="OrthoDB" id="9774495at2"/>
<evidence type="ECO:0000256" key="3">
    <source>
        <dbReference type="ARBA" id="ARBA00022898"/>
    </source>
</evidence>
<dbReference type="InterPro" id="IPR015424">
    <property type="entry name" value="PyrdxlP-dep_Trfase"/>
</dbReference>
<evidence type="ECO:0000259" key="6">
    <source>
        <dbReference type="Pfam" id="PF01212"/>
    </source>
</evidence>
<dbReference type="GO" id="GO:0008732">
    <property type="term" value="F:L-allo-threonine aldolase activity"/>
    <property type="evidence" value="ECO:0007669"/>
    <property type="project" value="TreeGrafter"/>
</dbReference>
<evidence type="ECO:0000256" key="5">
    <source>
        <dbReference type="SAM" id="SignalP"/>
    </source>
</evidence>
<dbReference type="GO" id="GO:0006545">
    <property type="term" value="P:glycine biosynthetic process"/>
    <property type="evidence" value="ECO:0007669"/>
    <property type="project" value="TreeGrafter"/>
</dbReference>
<dbReference type="GO" id="GO:0005829">
    <property type="term" value="C:cytosol"/>
    <property type="evidence" value="ECO:0007669"/>
    <property type="project" value="TreeGrafter"/>
</dbReference>
<dbReference type="InterPro" id="IPR015421">
    <property type="entry name" value="PyrdxlP-dep_Trfase_major"/>
</dbReference>
<dbReference type="PANTHER" id="PTHR48097">
    <property type="entry name" value="L-THREONINE ALDOLASE-RELATED"/>
    <property type="match status" value="1"/>
</dbReference>
<keyword evidence="3" id="KW-0663">Pyridoxal phosphate</keyword>
<keyword evidence="7" id="KW-0808">Transferase</keyword>
<evidence type="ECO:0000256" key="2">
    <source>
        <dbReference type="ARBA" id="ARBA00006966"/>
    </source>
</evidence>
<dbReference type="EMBL" id="QWDC01000001">
    <property type="protein sequence ID" value="RFZ94427.1"/>
    <property type="molecule type" value="Genomic_DNA"/>
</dbReference>
<dbReference type="SUPFAM" id="SSF53383">
    <property type="entry name" value="PLP-dependent transferases"/>
    <property type="match status" value="1"/>
</dbReference>
<reference evidence="7 8" key="1">
    <citation type="submission" date="2018-08" db="EMBL/GenBank/DDBJ databases">
        <title>Mucilaginibacter sp. MYSH2.</title>
        <authorList>
            <person name="Seo T."/>
        </authorList>
    </citation>
    <scope>NUCLEOTIDE SEQUENCE [LARGE SCALE GENOMIC DNA]</scope>
    <source>
        <strain evidence="7 8">MYSH2</strain>
    </source>
</reference>
<dbReference type="InterPro" id="IPR006311">
    <property type="entry name" value="TAT_signal"/>
</dbReference>
<keyword evidence="7" id="KW-0032">Aminotransferase</keyword>
<dbReference type="AlphaFoldDB" id="A0A372NY27"/>
<feature type="signal peptide" evidence="5">
    <location>
        <begin position="1"/>
        <end position="29"/>
    </location>
</feature>
<name>A0A372NY27_9SPHI</name>
<dbReference type="InterPro" id="IPR001597">
    <property type="entry name" value="ArAA_b-elim_lyase/Thr_aldolase"/>
</dbReference>
<keyword evidence="4" id="KW-0175">Coiled coil</keyword>
<sequence>MSFLKRRNFLKLSGLSMLPAVLPLSAAKAATSLKPLANIKNQTVSFTDDGVFYEPAEYLSKLQEINASSPIEMDFYGGGGAVAKLCEKFADLTGKPASIYMPTGTMANQLAISVLAGENTKIFVQETSHIYRDEGDAAQSVFNKRLIPVATGEAYFTLDQLKEAIDYHNKGEVFKSGIGTVAIENPVRRCDGKYVPLEEIKKISAWCRENGYKLHMDGARVFLAMAVNGVSLKEYASYFDTVYISLYKYLGAAGGAVLCGDKETIGHMEHLIKIHGGTTFSNWSNAAMALHTLDGLEERLKQANTKADELFKNLNKMPGIKISAIPGGSNIFNIEITGTHTKIFNKVLQDKYQIVTHARNGVFQIRVNETLLRQSNSVIEKAFADALKTAKA</sequence>
<feature type="domain" description="Aromatic amino acid beta-eliminating lyase/threonine aldolase" evidence="6">
    <location>
        <begin position="70"/>
        <end position="322"/>
    </location>
</feature>
<gene>
    <name evidence="7" type="ORF">D0C36_02425</name>
</gene>
<evidence type="ECO:0000313" key="8">
    <source>
        <dbReference type="Proteomes" id="UP000264217"/>
    </source>
</evidence>
<dbReference type="Gene3D" id="3.40.640.10">
    <property type="entry name" value="Type I PLP-dependent aspartate aminotransferase-like (Major domain)"/>
    <property type="match status" value="1"/>
</dbReference>
<dbReference type="RefSeq" id="WP_117389990.1">
    <property type="nucleotide sequence ID" value="NZ_QWDC01000001.1"/>
</dbReference>
<comment type="cofactor">
    <cofactor evidence="1">
        <name>pyridoxal 5'-phosphate</name>
        <dbReference type="ChEBI" id="CHEBI:597326"/>
    </cofactor>
</comment>
<feature type="chain" id="PRO_5016995039" evidence="5">
    <location>
        <begin position="30"/>
        <end position="392"/>
    </location>
</feature>
<organism evidence="7 8">
    <name type="scientific">Mucilaginibacter conchicola</name>
    <dbReference type="NCBI Taxonomy" id="2303333"/>
    <lineage>
        <taxon>Bacteria</taxon>
        <taxon>Pseudomonadati</taxon>
        <taxon>Bacteroidota</taxon>
        <taxon>Sphingobacteriia</taxon>
        <taxon>Sphingobacteriales</taxon>
        <taxon>Sphingobacteriaceae</taxon>
        <taxon>Mucilaginibacter</taxon>
    </lineage>
</organism>
<dbReference type="GO" id="GO:0006567">
    <property type="term" value="P:L-threonine catabolic process"/>
    <property type="evidence" value="ECO:0007669"/>
    <property type="project" value="TreeGrafter"/>
</dbReference>